<dbReference type="AlphaFoldDB" id="A0A9W6ZHY9"/>
<feature type="compositionally biased region" description="Acidic residues" evidence="1">
    <location>
        <begin position="60"/>
        <end position="71"/>
    </location>
</feature>
<feature type="non-terminal residue" evidence="2">
    <location>
        <position position="122"/>
    </location>
</feature>
<comment type="caution">
    <text evidence="2">The sequence shown here is derived from an EMBL/GenBank/DDBJ whole genome shotgun (WGS) entry which is preliminary data.</text>
</comment>
<name>A0A9W6ZHY9_9STRA</name>
<evidence type="ECO:0000313" key="2">
    <source>
        <dbReference type="EMBL" id="GMH52421.1"/>
    </source>
</evidence>
<evidence type="ECO:0000256" key="1">
    <source>
        <dbReference type="SAM" id="MobiDB-lite"/>
    </source>
</evidence>
<dbReference type="Proteomes" id="UP001165082">
    <property type="component" value="Unassembled WGS sequence"/>
</dbReference>
<feature type="region of interest" description="Disordered" evidence="1">
    <location>
        <begin position="96"/>
        <end position="122"/>
    </location>
</feature>
<accession>A0A9W6ZHY9</accession>
<dbReference type="EMBL" id="BRXZ01002021">
    <property type="protein sequence ID" value="GMH52421.1"/>
    <property type="molecule type" value="Genomic_DNA"/>
</dbReference>
<feature type="region of interest" description="Disordered" evidence="1">
    <location>
        <begin position="51"/>
        <end position="79"/>
    </location>
</feature>
<reference evidence="2" key="1">
    <citation type="submission" date="2022-07" db="EMBL/GenBank/DDBJ databases">
        <title>Genome analysis of Parmales, a sister group of diatoms, reveals the evolutionary specialization of diatoms from phago-mixotrophs to photoautotrophs.</title>
        <authorList>
            <person name="Ban H."/>
            <person name="Sato S."/>
            <person name="Yoshikawa S."/>
            <person name="Kazumasa Y."/>
            <person name="Nakamura Y."/>
            <person name="Ichinomiya M."/>
            <person name="Saitoh K."/>
            <person name="Sato N."/>
            <person name="Blanc-Mathieu R."/>
            <person name="Endo H."/>
            <person name="Kuwata A."/>
            <person name="Ogata H."/>
        </authorList>
    </citation>
    <scope>NUCLEOTIDE SEQUENCE</scope>
</reference>
<keyword evidence="3" id="KW-1185">Reference proteome</keyword>
<organism evidence="2 3">
    <name type="scientific">Triparma retinervis</name>
    <dbReference type="NCBI Taxonomy" id="2557542"/>
    <lineage>
        <taxon>Eukaryota</taxon>
        <taxon>Sar</taxon>
        <taxon>Stramenopiles</taxon>
        <taxon>Ochrophyta</taxon>
        <taxon>Bolidophyceae</taxon>
        <taxon>Parmales</taxon>
        <taxon>Triparmaceae</taxon>
        <taxon>Triparma</taxon>
    </lineage>
</organism>
<protein>
    <submittedName>
        <fullName evidence="2">Uncharacterized protein</fullName>
    </submittedName>
</protein>
<sequence>MVLGRSVTGLAILAFVLIQVSAYGVLFVAPFLREFVNLDIGFGTLGTCNPGGNCGVGDPRDDDDSDDDENGDVGQGKTVLSPLPVYLPELQDIDFGDSQKPAAAPTSPTKKITKDDLWDLWQ</sequence>
<gene>
    <name evidence="2" type="ORF">TrRE_jg4100</name>
</gene>
<proteinExistence type="predicted"/>
<evidence type="ECO:0000313" key="3">
    <source>
        <dbReference type="Proteomes" id="UP001165082"/>
    </source>
</evidence>
<feature type="compositionally biased region" description="Basic and acidic residues" evidence="1">
    <location>
        <begin position="112"/>
        <end position="122"/>
    </location>
</feature>